<keyword evidence="1" id="KW-0812">Transmembrane</keyword>
<keyword evidence="1" id="KW-1133">Transmembrane helix</keyword>
<reference evidence="2" key="1">
    <citation type="submission" date="2022-08" db="EMBL/GenBank/DDBJ databases">
        <title>Novel Bdellovibrio Species Isolated from Svalbard: Designation Bdellovibrio svalbardensis.</title>
        <authorList>
            <person name="Mitchell R.J."/>
            <person name="Choi S.Y."/>
        </authorList>
    </citation>
    <scope>NUCLEOTIDE SEQUENCE</scope>
    <source>
        <strain evidence="2">PAP01</strain>
    </source>
</reference>
<sequence length="160" mass="18558">MALVALLVGYLSLRTYNIYECLEYKHMVVCGPPAKVALGVVLVASFAIAILLILTQLKIIKFPEGPDVTDFQKKIEERVNNLTKKHNLSIDDRWRKYRYHFLFLKLDGCSIWIFDNGNIDFECDSEKQKIIAEKFESEQALADYFQTVLENYLNRKAKES</sequence>
<feature type="transmembrane region" description="Helical" evidence="1">
    <location>
        <begin position="33"/>
        <end position="54"/>
    </location>
</feature>
<evidence type="ECO:0000313" key="2">
    <source>
        <dbReference type="EMBL" id="MDG0816465.1"/>
    </source>
</evidence>
<protein>
    <submittedName>
        <fullName evidence="2">Uncharacterized protein</fullName>
    </submittedName>
</protein>
<dbReference type="EMBL" id="JANRMI010000002">
    <property type="protein sequence ID" value="MDG0816465.1"/>
    <property type="molecule type" value="Genomic_DNA"/>
</dbReference>
<organism evidence="2 3">
    <name type="scientific">Bdellovibrio svalbardensis</name>
    <dbReference type="NCBI Taxonomy" id="2972972"/>
    <lineage>
        <taxon>Bacteria</taxon>
        <taxon>Pseudomonadati</taxon>
        <taxon>Bdellovibrionota</taxon>
        <taxon>Bdellovibrionia</taxon>
        <taxon>Bdellovibrionales</taxon>
        <taxon>Pseudobdellovibrionaceae</taxon>
        <taxon>Bdellovibrio</taxon>
    </lineage>
</organism>
<name>A0ABT6DHZ1_9BACT</name>
<evidence type="ECO:0000313" key="3">
    <source>
        <dbReference type="Proteomes" id="UP001152321"/>
    </source>
</evidence>
<keyword evidence="1" id="KW-0472">Membrane</keyword>
<accession>A0ABT6DHZ1</accession>
<dbReference type="Proteomes" id="UP001152321">
    <property type="component" value="Unassembled WGS sequence"/>
</dbReference>
<proteinExistence type="predicted"/>
<comment type="caution">
    <text evidence="2">The sequence shown here is derived from an EMBL/GenBank/DDBJ whole genome shotgun (WGS) entry which is preliminary data.</text>
</comment>
<gene>
    <name evidence="2" type="ORF">NWE73_08830</name>
</gene>
<dbReference type="RefSeq" id="WP_277577944.1">
    <property type="nucleotide sequence ID" value="NZ_JANRMI010000002.1"/>
</dbReference>
<evidence type="ECO:0000256" key="1">
    <source>
        <dbReference type="SAM" id="Phobius"/>
    </source>
</evidence>
<keyword evidence="3" id="KW-1185">Reference proteome</keyword>